<dbReference type="EMBL" id="CP000112">
    <property type="protein sequence ID" value="ABB40260.1"/>
    <property type="molecule type" value="Genomic_DNA"/>
</dbReference>
<evidence type="ECO:0000313" key="1">
    <source>
        <dbReference type="EMBL" id="ABB40260.1"/>
    </source>
</evidence>
<evidence type="ECO:0000313" key="2">
    <source>
        <dbReference type="Proteomes" id="UP000002710"/>
    </source>
</evidence>
<organism evidence="1 2">
    <name type="scientific">Oleidesulfovibrio alaskensis (strain ATCC BAA-1058 / DSM 17464 / G20)</name>
    <name type="common">Desulfovibrio alaskensis</name>
    <dbReference type="NCBI Taxonomy" id="207559"/>
    <lineage>
        <taxon>Bacteria</taxon>
        <taxon>Pseudomonadati</taxon>
        <taxon>Thermodesulfobacteriota</taxon>
        <taxon>Desulfovibrionia</taxon>
        <taxon>Desulfovibrionales</taxon>
        <taxon>Desulfovibrionaceae</taxon>
        <taxon>Oleidesulfovibrio</taxon>
    </lineage>
</organism>
<dbReference type="Pfam" id="PF03692">
    <property type="entry name" value="CxxCxxCC"/>
    <property type="match status" value="1"/>
</dbReference>
<proteinExistence type="predicted"/>
<keyword evidence="2" id="KW-1185">Reference proteome</keyword>
<dbReference type="KEGG" id="dde:Dde_3467"/>
<dbReference type="AlphaFoldDB" id="Q30VN6"/>
<reference evidence="1 2" key="1">
    <citation type="journal article" date="2011" name="J. Bacteriol.">
        <title>Complete genome sequence and updated annotation of Desulfovibrio alaskensis G20.</title>
        <authorList>
            <person name="Hauser L.J."/>
            <person name="Land M.L."/>
            <person name="Brown S.D."/>
            <person name="Larimer F."/>
            <person name="Keller K.L."/>
            <person name="Rapp-Giles B.J."/>
            <person name="Price M.N."/>
            <person name="Lin M."/>
            <person name="Bruce D.C."/>
            <person name="Detter J.C."/>
            <person name="Tapia R."/>
            <person name="Han C.S."/>
            <person name="Goodwin L.A."/>
            <person name="Cheng J.F."/>
            <person name="Pitluck S."/>
            <person name="Copeland A."/>
            <person name="Lucas S."/>
            <person name="Nolan M."/>
            <person name="Lapidus A.L."/>
            <person name="Palumbo A.V."/>
            <person name="Wall J.D."/>
        </authorList>
    </citation>
    <scope>NUCLEOTIDE SEQUENCE [LARGE SCALE GENOMIC DNA]</scope>
    <source>
        <strain evidence="2">ATCC BAA 1058 / DSM 17464 / G20</strain>
    </source>
</reference>
<accession>Q30VN6</accession>
<sequence>MTEIICDRCGTCCRKGGPALHRQDMDLVRSGVIRPAHMVTLRRGEMAYDEARDEVIPLQEELVKLRGAVRGSWTCLFFMPAEIGCRIYNSRPAECRALSCKDTSAILGMYDKDRLTRRDILADNAELLSLVEAHEASCPYAPLAELGPRLRSDEDAARRLLEAVRLDLSFREVVAERTSVPAEDMDFLFGRPLTETVHRMYGIRVQRRGDDLFLAPAQAV</sequence>
<dbReference type="HOGENOM" id="CLU_074313_0_0_7"/>
<dbReference type="InterPro" id="IPR005358">
    <property type="entry name" value="Puta_zinc/iron-chelating_dom"/>
</dbReference>
<protein>
    <recommendedName>
        <fullName evidence="3">YkgJ family cysteine cluster protein</fullName>
    </recommendedName>
</protein>
<dbReference type="STRING" id="207559.Dde_3467"/>
<dbReference type="eggNOG" id="COG0727">
    <property type="taxonomic scope" value="Bacteria"/>
</dbReference>
<dbReference type="Proteomes" id="UP000002710">
    <property type="component" value="Chromosome"/>
</dbReference>
<gene>
    <name evidence="1" type="ordered locus">Dde_3467</name>
</gene>
<dbReference type="RefSeq" id="WP_011369165.1">
    <property type="nucleotide sequence ID" value="NC_007519.1"/>
</dbReference>
<evidence type="ECO:0008006" key="3">
    <source>
        <dbReference type="Google" id="ProtNLM"/>
    </source>
</evidence>
<name>Q30VN6_OLEA2</name>